<organism evidence="9 10">
    <name type="scientific">Oceanobacillus halophilus</name>
    <dbReference type="NCBI Taxonomy" id="930130"/>
    <lineage>
        <taxon>Bacteria</taxon>
        <taxon>Bacillati</taxon>
        <taxon>Bacillota</taxon>
        <taxon>Bacilli</taxon>
        <taxon>Bacillales</taxon>
        <taxon>Bacillaceae</taxon>
        <taxon>Oceanobacillus</taxon>
    </lineage>
</organism>
<keyword evidence="6" id="KW-0175">Coiled coil</keyword>
<dbReference type="InterPro" id="IPR051202">
    <property type="entry name" value="Peptidase_C40"/>
</dbReference>
<feature type="coiled-coil region" evidence="6">
    <location>
        <begin position="161"/>
        <end position="216"/>
    </location>
</feature>
<feature type="coiled-coil region" evidence="6">
    <location>
        <begin position="30"/>
        <end position="124"/>
    </location>
</feature>
<evidence type="ECO:0000259" key="8">
    <source>
        <dbReference type="PROSITE" id="PS51935"/>
    </source>
</evidence>
<accession>A0A495A7Y4</accession>
<dbReference type="Gene3D" id="3.90.1720.10">
    <property type="entry name" value="endopeptidase domain like (from Nostoc punctiforme)"/>
    <property type="match status" value="1"/>
</dbReference>
<dbReference type="GO" id="GO:0008234">
    <property type="term" value="F:cysteine-type peptidase activity"/>
    <property type="evidence" value="ECO:0007669"/>
    <property type="project" value="UniProtKB-KW"/>
</dbReference>
<dbReference type="EMBL" id="RBZP01000002">
    <property type="protein sequence ID" value="RKQ35505.1"/>
    <property type="molecule type" value="Genomic_DNA"/>
</dbReference>
<dbReference type="PANTHER" id="PTHR47053:SF1">
    <property type="entry name" value="MUREIN DD-ENDOPEPTIDASE MEPH-RELATED"/>
    <property type="match status" value="1"/>
</dbReference>
<dbReference type="AlphaFoldDB" id="A0A495A7Y4"/>
<dbReference type="Pfam" id="PF00877">
    <property type="entry name" value="NLPC_P60"/>
    <property type="match status" value="1"/>
</dbReference>
<dbReference type="InterPro" id="IPR000064">
    <property type="entry name" value="NLP_P60_dom"/>
</dbReference>
<reference evidence="9 10" key="1">
    <citation type="journal article" date="2016" name="Int. J. Syst. Evol. Microbiol.">
        <title>Oceanobacillus halophilus sp. nov., a novel moderately halophilic bacterium from a hypersaline lake.</title>
        <authorList>
            <person name="Amoozegar M.A."/>
            <person name="Bagheri M."/>
            <person name="Makhdoumi A."/>
            <person name="Nikou M.M."/>
            <person name="Fazeli S.A.S."/>
            <person name="Schumann P."/>
            <person name="Sproer C."/>
            <person name="Sanchez-Porro C."/>
            <person name="Ventosa A."/>
        </authorList>
    </citation>
    <scope>NUCLEOTIDE SEQUENCE [LARGE SCALE GENOMIC DNA]</scope>
    <source>
        <strain evidence="9 10">DSM 23996</strain>
    </source>
</reference>
<keyword evidence="4" id="KW-0378">Hydrolase</keyword>
<evidence type="ECO:0000313" key="9">
    <source>
        <dbReference type="EMBL" id="RKQ35505.1"/>
    </source>
</evidence>
<comment type="caution">
    <text evidence="9">The sequence shown here is derived from an EMBL/GenBank/DDBJ whole genome shotgun (WGS) entry which is preliminary data.</text>
</comment>
<evidence type="ECO:0000256" key="7">
    <source>
        <dbReference type="SAM" id="MobiDB-lite"/>
    </source>
</evidence>
<feature type="compositionally biased region" description="Low complexity" evidence="7">
    <location>
        <begin position="256"/>
        <end position="279"/>
    </location>
</feature>
<evidence type="ECO:0000313" key="10">
    <source>
        <dbReference type="Proteomes" id="UP000269301"/>
    </source>
</evidence>
<keyword evidence="10" id="KW-1185">Reference proteome</keyword>
<dbReference type="GO" id="GO:0006508">
    <property type="term" value="P:proteolysis"/>
    <property type="evidence" value="ECO:0007669"/>
    <property type="project" value="UniProtKB-KW"/>
</dbReference>
<feature type="domain" description="NlpC/P60" evidence="8">
    <location>
        <begin position="280"/>
        <end position="400"/>
    </location>
</feature>
<evidence type="ECO:0000256" key="2">
    <source>
        <dbReference type="ARBA" id="ARBA00022670"/>
    </source>
</evidence>
<evidence type="ECO:0000256" key="5">
    <source>
        <dbReference type="ARBA" id="ARBA00022807"/>
    </source>
</evidence>
<gene>
    <name evidence="9" type="ORF">D8M06_04285</name>
</gene>
<feature type="region of interest" description="Disordered" evidence="7">
    <location>
        <begin position="248"/>
        <end position="279"/>
    </location>
</feature>
<sequence>MKKTVIALSAVAVIGFTGPMFVDSIHAQTIEEVQAEREEIKDKLSDAENKIADVLIEINDLEKEIEKTNNALKENQKMMDQTEADIAATEEEINALESEIAELEAAIEKRYDILKERVQSYQQNGGNVSYLEVIFGSKSFGDFISRVTAVSKITESDQNLIKSQEADKQLVEEKQANLEEELEELTAMKVELEGMVATIKEQKAQTEEKMGSLDDKKQRLVTMKEDLQIEDSQLASLEQSLKAPAVVPANETQVASSSSNTASKSSDGGSLTTLSKSSGSGNIQTAVNAGFNHLGTPYVWAGKSPSGFDCSGFVSWAFSQAGISIPSSTAGLQSTGTKVSYSNAQPGDLVFFNTYKTNGHVGIYLGGGKFIGAQNSTGLAVANMSSGYWKDHFAGHVRRVR</sequence>
<keyword evidence="5" id="KW-0788">Thiol protease</keyword>
<evidence type="ECO:0000256" key="4">
    <source>
        <dbReference type="ARBA" id="ARBA00022801"/>
    </source>
</evidence>
<comment type="similarity">
    <text evidence="1">Belongs to the peptidase C40 family.</text>
</comment>
<name>A0A495A7Y4_9BACI</name>
<proteinExistence type="inferred from homology"/>
<dbReference type="InterPro" id="IPR057309">
    <property type="entry name" value="PcsB_CC"/>
</dbReference>
<keyword evidence="3" id="KW-0732">Signal</keyword>
<protein>
    <submittedName>
        <fullName evidence="9">Peptidase</fullName>
    </submittedName>
</protein>
<dbReference type="InterPro" id="IPR038765">
    <property type="entry name" value="Papain-like_cys_pep_sf"/>
</dbReference>
<keyword evidence="2" id="KW-0645">Protease</keyword>
<dbReference type="PROSITE" id="PS51935">
    <property type="entry name" value="NLPC_P60"/>
    <property type="match status" value="1"/>
</dbReference>
<evidence type="ECO:0000256" key="3">
    <source>
        <dbReference type="ARBA" id="ARBA00022729"/>
    </source>
</evidence>
<evidence type="ECO:0000256" key="6">
    <source>
        <dbReference type="SAM" id="Coils"/>
    </source>
</evidence>
<dbReference type="OrthoDB" id="9813368at2"/>
<dbReference type="Proteomes" id="UP000269301">
    <property type="component" value="Unassembled WGS sequence"/>
</dbReference>
<evidence type="ECO:0000256" key="1">
    <source>
        <dbReference type="ARBA" id="ARBA00007074"/>
    </source>
</evidence>
<dbReference type="Gene3D" id="6.10.250.3150">
    <property type="match status" value="1"/>
</dbReference>
<dbReference type="PANTHER" id="PTHR47053">
    <property type="entry name" value="MUREIN DD-ENDOPEPTIDASE MEPH-RELATED"/>
    <property type="match status" value="1"/>
</dbReference>
<dbReference type="RefSeq" id="WP_121203136.1">
    <property type="nucleotide sequence ID" value="NZ_RBZP01000002.1"/>
</dbReference>
<dbReference type="SUPFAM" id="SSF54001">
    <property type="entry name" value="Cysteine proteinases"/>
    <property type="match status" value="1"/>
</dbReference>
<dbReference type="Pfam" id="PF24568">
    <property type="entry name" value="CC_PcsB"/>
    <property type="match status" value="1"/>
</dbReference>